<comment type="similarity">
    <text evidence="3 10 13">Belongs to the IPP transferase family.</text>
</comment>
<organism evidence="14 15">
    <name type="scientific">bacterium (Candidatus Blackallbacteria) CG17_big_fil_post_rev_8_21_14_2_50_48_46</name>
    <dbReference type="NCBI Taxonomy" id="2014261"/>
    <lineage>
        <taxon>Bacteria</taxon>
        <taxon>Candidatus Blackallbacteria</taxon>
    </lineage>
</organism>
<dbReference type="FunFam" id="1.10.20.140:FF:000001">
    <property type="entry name" value="tRNA dimethylallyltransferase"/>
    <property type="match status" value="1"/>
</dbReference>
<comment type="function">
    <text evidence="2 10 12">Catalyzes the transfer of a dimethylallyl group onto the adenine at position 37 in tRNAs that read codons beginning with uridine, leading to the formation of N6-(dimethylallyl)adenosine (i(6)A).</text>
</comment>
<dbReference type="InterPro" id="IPR027417">
    <property type="entry name" value="P-loop_NTPase"/>
</dbReference>
<keyword evidence="7 10" id="KW-0067">ATP-binding</keyword>
<dbReference type="Proteomes" id="UP000231019">
    <property type="component" value="Unassembled WGS sequence"/>
</dbReference>
<evidence type="ECO:0000256" key="1">
    <source>
        <dbReference type="ARBA" id="ARBA00001946"/>
    </source>
</evidence>
<keyword evidence="5 10" id="KW-0819">tRNA processing</keyword>
<keyword evidence="6 10" id="KW-0547">Nucleotide-binding</keyword>
<evidence type="ECO:0000256" key="10">
    <source>
        <dbReference type="HAMAP-Rule" id="MF_00185"/>
    </source>
</evidence>
<evidence type="ECO:0000256" key="4">
    <source>
        <dbReference type="ARBA" id="ARBA00022679"/>
    </source>
</evidence>
<evidence type="ECO:0000256" key="6">
    <source>
        <dbReference type="ARBA" id="ARBA00022741"/>
    </source>
</evidence>
<dbReference type="Gene3D" id="3.40.50.300">
    <property type="entry name" value="P-loop containing nucleotide triphosphate hydrolases"/>
    <property type="match status" value="1"/>
</dbReference>
<evidence type="ECO:0000256" key="8">
    <source>
        <dbReference type="ARBA" id="ARBA00022842"/>
    </source>
</evidence>
<dbReference type="SUPFAM" id="SSF52540">
    <property type="entry name" value="P-loop containing nucleoside triphosphate hydrolases"/>
    <property type="match status" value="2"/>
</dbReference>
<evidence type="ECO:0000256" key="2">
    <source>
        <dbReference type="ARBA" id="ARBA00003213"/>
    </source>
</evidence>
<comment type="caution">
    <text evidence="10">Lacks conserved residue(s) required for the propagation of feature annotation.</text>
</comment>
<proteinExistence type="inferred from homology"/>
<dbReference type="NCBIfam" id="TIGR00174">
    <property type="entry name" value="miaA"/>
    <property type="match status" value="1"/>
</dbReference>
<dbReference type="InterPro" id="IPR039657">
    <property type="entry name" value="Dimethylallyltransferase"/>
</dbReference>
<evidence type="ECO:0000256" key="3">
    <source>
        <dbReference type="ARBA" id="ARBA00005842"/>
    </source>
</evidence>
<evidence type="ECO:0000256" key="11">
    <source>
        <dbReference type="RuleBase" id="RU003783"/>
    </source>
</evidence>
<evidence type="ECO:0000256" key="9">
    <source>
        <dbReference type="ARBA" id="ARBA00049563"/>
    </source>
</evidence>
<dbReference type="EC" id="2.5.1.75" evidence="10"/>
<comment type="caution">
    <text evidence="14">The sequence shown here is derived from an EMBL/GenBank/DDBJ whole genome shotgun (WGS) entry which is preliminary data.</text>
</comment>
<dbReference type="PANTHER" id="PTHR11088">
    <property type="entry name" value="TRNA DIMETHYLALLYLTRANSFERASE"/>
    <property type="match status" value="1"/>
</dbReference>
<protein>
    <recommendedName>
        <fullName evidence="10">tRNA dimethylallyltransferase</fullName>
        <ecNumber evidence="10">2.5.1.75</ecNumber>
    </recommendedName>
    <alternativeName>
        <fullName evidence="10">Dimethylallyl diphosphate:tRNA dimethylallyltransferase</fullName>
        <shortName evidence="10">DMAPP:tRNA dimethylallyltransferase</shortName>
        <shortName evidence="10">DMATase</shortName>
    </alternativeName>
    <alternativeName>
        <fullName evidence="10">Isopentenyl-diphosphate:tRNA isopentenyltransferase</fullName>
        <shortName evidence="10">IPP transferase</shortName>
        <shortName evidence="10">IPPT</shortName>
        <shortName evidence="10">IPTase</shortName>
    </alternativeName>
</protein>
<feature type="binding site" evidence="10">
    <location>
        <begin position="13"/>
        <end position="20"/>
    </location>
    <ligand>
        <name>ATP</name>
        <dbReference type="ChEBI" id="CHEBI:30616"/>
    </ligand>
</feature>
<gene>
    <name evidence="10" type="primary">miaA</name>
    <name evidence="14" type="ORF">COW36_10605</name>
</gene>
<dbReference type="AlphaFoldDB" id="A0A2M7G549"/>
<evidence type="ECO:0000256" key="12">
    <source>
        <dbReference type="RuleBase" id="RU003784"/>
    </source>
</evidence>
<feature type="region of interest" description="Interaction with substrate tRNA" evidence="10">
    <location>
        <begin position="38"/>
        <end position="41"/>
    </location>
</feature>
<dbReference type="InterPro" id="IPR018022">
    <property type="entry name" value="IPT"/>
</dbReference>
<comment type="cofactor">
    <cofactor evidence="1 10">
        <name>Mg(2+)</name>
        <dbReference type="ChEBI" id="CHEBI:18420"/>
    </cofactor>
</comment>
<reference evidence="14 15" key="1">
    <citation type="submission" date="2017-09" db="EMBL/GenBank/DDBJ databases">
        <title>Depth-based differentiation of microbial function through sediment-hosted aquifers and enrichment of novel symbionts in the deep terrestrial subsurface.</title>
        <authorList>
            <person name="Probst A.J."/>
            <person name="Ladd B."/>
            <person name="Jarett J.K."/>
            <person name="Geller-Mcgrath D.E."/>
            <person name="Sieber C.M."/>
            <person name="Emerson J.B."/>
            <person name="Anantharaman K."/>
            <person name="Thomas B.C."/>
            <person name="Malmstrom R."/>
            <person name="Stieglmeier M."/>
            <person name="Klingl A."/>
            <person name="Woyke T."/>
            <person name="Ryan C.M."/>
            <person name="Banfield J.F."/>
        </authorList>
    </citation>
    <scope>NUCLEOTIDE SEQUENCE [LARGE SCALE GENOMIC DNA]</scope>
    <source>
        <strain evidence="14">CG17_big_fil_post_rev_8_21_14_2_50_48_46</strain>
    </source>
</reference>
<evidence type="ECO:0000313" key="15">
    <source>
        <dbReference type="Proteomes" id="UP000231019"/>
    </source>
</evidence>
<dbReference type="Pfam" id="PF01715">
    <property type="entry name" value="IPPT"/>
    <property type="match status" value="1"/>
</dbReference>
<keyword evidence="8 10" id="KW-0460">Magnesium</keyword>
<dbReference type="GO" id="GO:0052381">
    <property type="term" value="F:tRNA dimethylallyltransferase activity"/>
    <property type="evidence" value="ECO:0007669"/>
    <property type="project" value="UniProtKB-UniRule"/>
</dbReference>
<comment type="catalytic activity">
    <reaction evidence="9 10 11">
        <text>adenosine(37) in tRNA + dimethylallyl diphosphate = N(6)-dimethylallyladenosine(37) in tRNA + diphosphate</text>
        <dbReference type="Rhea" id="RHEA:26482"/>
        <dbReference type="Rhea" id="RHEA-COMP:10162"/>
        <dbReference type="Rhea" id="RHEA-COMP:10375"/>
        <dbReference type="ChEBI" id="CHEBI:33019"/>
        <dbReference type="ChEBI" id="CHEBI:57623"/>
        <dbReference type="ChEBI" id="CHEBI:74411"/>
        <dbReference type="ChEBI" id="CHEBI:74415"/>
        <dbReference type="EC" id="2.5.1.75"/>
    </reaction>
</comment>
<dbReference type="Gene3D" id="1.10.20.140">
    <property type="match status" value="1"/>
</dbReference>
<sequence>MNPSQNPLVVIAGPTASGKSSLALELARHNQGELICADSRQIYRELNIGTAKPSLSEQEEIPHHLFDIADPRETFTVTQYLLAAEQALHAIWQRGKLPIFVGGTGLYLKTLLYAYQIPEVAPQPELRAELLKAESEKGEGYLHTELHRIDPPSAERLHPHDLRRIIRALEVYRVTGQALSEQQSRSSELRYSCIYLGLSMPRALLEQRIVRRIQAMIDGGLVEEVKALRERYGADLPLLQTLNYREIADFLDSKTDLKTAQAEMHIHTRQYAKRQMTWFRKDPGIHWVELEQEDLRPAREWLIKQGLQFPARKAA</sequence>
<feature type="binding site" evidence="10">
    <location>
        <begin position="15"/>
        <end position="20"/>
    </location>
    <ligand>
        <name>substrate</name>
    </ligand>
</feature>
<feature type="site" description="Interaction with substrate tRNA" evidence="10">
    <location>
        <position position="104"/>
    </location>
</feature>
<evidence type="ECO:0000256" key="5">
    <source>
        <dbReference type="ARBA" id="ARBA00022694"/>
    </source>
</evidence>
<keyword evidence="4 10" id="KW-0808">Transferase</keyword>
<comment type="subunit">
    <text evidence="10">Monomer.</text>
</comment>
<accession>A0A2M7G549</accession>
<name>A0A2M7G549_9BACT</name>
<dbReference type="EMBL" id="PFFQ01000031">
    <property type="protein sequence ID" value="PIW17079.1"/>
    <property type="molecule type" value="Genomic_DNA"/>
</dbReference>
<evidence type="ECO:0000313" key="14">
    <source>
        <dbReference type="EMBL" id="PIW17079.1"/>
    </source>
</evidence>
<dbReference type="PANTHER" id="PTHR11088:SF60">
    <property type="entry name" value="TRNA DIMETHYLALLYLTRANSFERASE"/>
    <property type="match status" value="1"/>
</dbReference>
<feature type="site" description="Interaction with substrate tRNA" evidence="10">
    <location>
        <position position="127"/>
    </location>
</feature>
<dbReference type="GO" id="GO:0006400">
    <property type="term" value="P:tRNA modification"/>
    <property type="evidence" value="ECO:0007669"/>
    <property type="project" value="TreeGrafter"/>
</dbReference>
<evidence type="ECO:0000256" key="13">
    <source>
        <dbReference type="RuleBase" id="RU003785"/>
    </source>
</evidence>
<dbReference type="HAMAP" id="MF_00185">
    <property type="entry name" value="IPP_trans"/>
    <property type="match status" value="1"/>
</dbReference>
<dbReference type="GO" id="GO:0005524">
    <property type="term" value="F:ATP binding"/>
    <property type="evidence" value="ECO:0007669"/>
    <property type="project" value="UniProtKB-UniRule"/>
</dbReference>
<evidence type="ECO:0000256" key="7">
    <source>
        <dbReference type="ARBA" id="ARBA00022840"/>
    </source>
</evidence>